<dbReference type="GO" id="GO:0051082">
    <property type="term" value="F:unfolded protein binding"/>
    <property type="evidence" value="ECO:0007669"/>
    <property type="project" value="InterPro"/>
</dbReference>
<keyword evidence="3" id="KW-0282">Flagellum</keyword>
<evidence type="ECO:0000256" key="9">
    <source>
        <dbReference type="ARBA" id="ARBA00071910"/>
    </source>
</evidence>
<comment type="caution">
    <text evidence="16">The sequence shown here is derived from an EMBL/GenBank/DDBJ whole genome shotgun (WGS) entry which is preliminary data.</text>
</comment>
<feature type="domain" description="J" evidence="15">
    <location>
        <begin position="4"/>
        <end position="68"/>
    </location>
</feature>
<comment type="subunit">
    <text evidence="8">Homodimer. Component of the axonemal radial spoke complex 1 (RS1), at least composed of spoke head proteins RSPH1, RSPH3, RSPH9 and the cilia-specific component RSPH4A or sperm-specific component RSPH6A, spoke stalk proteins RSPH14, DNAJB13, DYDC1, ROPN1L and NME5, and the anchor protein IQUB. Interacts with SUN5. Interacts with IQUB.</text>
</comment>
<name>A0AAN8JR08_PATCE</name>
<dbReference type="SMART" id="SM00271">
    <property type="entry name" value="DnaJ"/>
    <property type="match status" value="1"/>
</dbReference>
<evidence type="ECO:0000256" key="8">
    <source>
        <dbReference type="ARBA" id="ARBA00064985"/>
    </source>
</evidence>
<evidence type="ECO:0000256" key="10">
    <source>
        <dbReference type="ARBA" id="ARBA00075378"/>
    </source>
</evidence>
<dbReference type="SUPFAM" id="SSF49493">
    <property type="entry name" value="HSP40/DnaJ peptide-binding domain"/>
    <property type="match status" value="2"/>
</dbReference>
<dbReference type="CDD" id="cd06257">
    <property type="entry name" value="DnaJ"/>
    <property type="match status" value="1"/>
</dbReference>
<evidence type="ECO:0000256" key="14">
    <source>
        <dbReference type="SAM" id="MobiDB-lite"/>
    </source>
</evidence>
<dbReference type="CDD" id="cd10747">
    <property type="entry name" value="DnaJ_C"/>
    <property type="match status" value="1"/>
</dbReference>
<dbReference type="GO" id="GO:0036126">
    <property type="term" value="C:sperm flagellum"/>
    <property type="evidence" value="ECO:0007669"/>
    <property type="project" value="UniProtKB-ARBA"/>
</dbReference>
<dbReference type="EMBL" id="JAZGQO010000008">
    <property type="protein sequence ID" value="KAK6180159.1"/>
    <property type="molecule type" value="Genomic_DNA"/>
</dbReference>
<evidence type="ECO:0000313" key="16">
    <source>
        <dbReference type="EMBL" id="KAK6180159.1"/>
    </source>
</evidence>
<evidence type="ECO:0000313" key="17">
    <source>
        <dbReference type="Proteomes" id="UP001347796"/>
    </source>
</evidence>
<evidence type="ECO:0000256" key="11">
    <source>
        <dbReference type="ARBA" id="ARBA00078669"/>
    </source>
</evidence>
<dbReference type="GO" id="GO:0030030">
    <property type="term" value="P:cell projection organization"/>
    <property type="evidence" value="ECO:0007669"/>
    <property type="project" value="UniProtKB-KW"/>
</dbReference>
<accession>A0AAN8JR08</accession>
<keyword evidence="2" id="KW-0970">Cilium biogenesis/degradation</keyword>
<feature type="compositionally biased region" description="Gly residues" evidence="14">
    <location>
        <begin position="73"/>
        <end position="91"/>
    </location>
</feature>
<evidence type="ECO:0000256" key="4">
    <source>
        <dbReference type="ARBA" id="ARBA00023069"/>
    </source>
</evidence>
<dbReference type="FunFam" id="1.10.287.110:FF:000033">
    <property type="entry name" value="dnaJ homolog subfamily B member 13"/>
    <property type="match status" value="1"/>
</dbReference>
<evidence type="ECO:0000256" key="6">
    <source>
        <dbReference type="ARBA" id="ARBA00023273"/>
    </source>
</evidence>
<feature type="compositionally biased region" description="Gly residues" evidence="14">
    <location>
        <begin position="150"/>
        <end position="160"/>
    </location>
</feature>
<dbReference type="GO" id="GO:0006457">
    <property type="term" value="P:protein folding"/>
    <property type="evidence" value="ECO:0007669"/>
    <property type="project" value="InterPro"/>
</dbReference>
<dbReference type="Pfam" id="PF01556">
    <property type="entry name" value="DnaJ_C"/>
    <property type="match status" value="1"/>
</dbReference>
<sequence>MGKDYYKVLGIANGASDDDIKKAYKKMALKYHPDKNKSPGAEEKFKEIAEAYDVLGDKEKKEVYDKYGEEGLKGGQPGGPQPGGGRAGPGGNTFHYSFHGDPHQTFRMFFGEGNDPFRDFFPRHQGFGGGFGTGDEHMDVDDDPFAHFGGSRGMRGGHGMMGQPRAKRRDPAIVKELHVSLEDILNGTTKKLKITRKVLNADGRSTRSEEKILSVDIKKGWKAGTKITFPNEGDQSPTNVPADIVFIIKDKPHPTFTRDDIDIRYKATISLKDALCGGTINIPTLDGRRIPLNLSNVVKPKTIRRIQGEGLPHPKQNTKRGDLIVEFDIQFPTNISESAKSRLREVLPST</sequence>
<dbReference type="GO" id="GO:0051087">
    <property type="term" value="F:protein-folding chaperone binding"/>
    <property type="evidence" value="ECO:0007669"/>
    <property type="project" value="TreeGrafter"/>
</dbReference>
<evidence type="ECO:0000256" key="1">
    <source>
        <dbReference type="ARBA" id="ARBA00004230"/>
    </source>
</evidence>
<dbReference type="InterPro" id="IPR002939">
    <property type="entry name" value="DnaJ_C"/>
</dbReference>
<evidence type="ECO:0000256" key="12">
    <source>
        <dbReference type="ARBA" id="ARBA00080190"/>
    </source>
</evidence>
<keyword evidence="5" id="KW-0143">Chaperone</keyword>
<evidence type="ECO:0000256" key="3">
    <source>
        <dbReference type="ARBA" id="ARBA00022846"/>
    </source>
</evidence>
<dbReference type="InterPro" id="IPR008971">
    <property type="entry name" value="HSP40/DnaJ_pept-bd"/>
</dbReference>
<dbReference type="PROSITE" id="PS00636">
    <property type="entry name" value="DNAJ_1"/>
    <property type="match status" value="1"/>
</dbReference>
<evidence type="ECO:0000256" key="13">
    <source>
        <dbReference type="ARBA" id="ARBA00081125"/>
    </source>
</evidence>
<protein>
    <recommendedName>
        <fullName evidence="9">DnaJ homolog subfamily B member 13</fullName>
    </recommendedName>
    <alternativeName>
        <fullName evidence="12">Testis and spermatogenesis cell-related protein 6</fullName>
    </alternativeName>
    <alternativeName>
        <fullName evidence="13">Testis spermatocyte apoptosis-related gene 6 protein</fullName>
    </alternativeName>
    <alternativeName>
        <fullName evidence="10">Testis spermatogenesis apoptosis-related gene 3 protein</fullName>
    </alternativeName>
    <alternativeName>
        <fullName evidence="11">Testis spermatogenesis apoptosis-related gene 6 protein</fullName>
    </alternativeName>
</protein>
<dbReference type="Pfam" id="PF00226">
    <property type="entry name" value="DnaJ"/>
    <property type="match status" value="1"/>
</dbReference>
<dbReference type="PRINTS" id="PR00625">
    <property type="entry name" value="JDOMAIN"/>
</dbReference>
<reference evidence="16 17" key="1">
    <citation type="submission" date="2024-01" db="EMBL/GenBank/DDBJ databases">
        <title>The genome of the rayed Mediterranean limpet Patella caerulea (Linnaeus, 1758).</title>
        <authorList>
            <person name="Anh-Thu Weber A."/>
            <person name="Halstead-Nussloch G."/>
        </authorList>
    </citation>
    <scope>NUCLEOTIDE SEQUENCE [LARGE SCALE GENOMIC DNA]</scope>
    <source>
        <strain evidence="16">AATW-2023a</strain>
        <tissue evidence="16">Whole specimen</tissue>
    </source>
</reference>
<evidence type="ECO:0000256" key="7">
    <source>
        <dbReference type="ARBA" id="ARBA00056649"/>
    </source>
</evidence>
<dbReference type="InterPro" id="IPR036869">
    <property type="entry name" value="J_dom_sf"/>
</dbReference>
<keyword evidence="6" id="KW-0966">Cell projection</keyword>
<dbReference type="PANTHER" id="PTHR24078">
    <property type="entry name" value="DNAJ HOMOLOG SUBFAMILY C MEMBER"/>
    <property type="match status" value="1"/>
</dbReference>
<evidence type="ECO:0000256" key="2">
    <source>
        <dbReference type="ARBA" id="ARBA00022794"/>
    </source>
</evidence>
<gene>
    <name evidence="16" type="ORF">SNE40_012357</name>
</gene>
<dbReference type="PANTHER" id="PTHR24078:SF553">
    <property type="entry name" value="DNAJ HOMOLOG SUBFAMILY B MEMBER 5"/>
    <property type="match status" value="1"/>
</dbReference>
<feature type="region of interest" description="Disordered" evidence="14">
    <location>
        <begin position="148"/>
        <end position="168"/>
    </location>
</feature>
<proteinExistence type="predicted"/>
<dbReference type="Proteomes" id="UP001347796">
    <property type="component" value="Unassembled WGS sequence"/>
</dbReference>
<dbReference type="InterPro" id="IPR051339">
    <property type="entry name" value="DnaJ_subfamily_B"/>
</dbReference>
<dbReference type="FunFam" id="2.60.260.20:FF:000006">
    <property type="entry name" value="DnaJ subfamily B member 13"/>
    <property type="match status" value="1"/>
</dbReference>
<dbReference type="InterPro" id="IPR018253">
    <property type="entry name" value="DnaJ_domain_CS"/>
</dbReference>
<comment type="function">
    <text evidence="7">Functions as part of axonemal radial spoke complexes that play an important part in the motility of sperm and cilia.</text>
</comment>
<dbReference type="SUPFAM" id="SSF46565">
    <property type="entry name" value="Chaperone J-domain"/>
    <property type="match status" value="1"/>
</dbReference>
<dbReference type="AlphaFoldDB" id="A0AAN8JR08"/>
<dbReference type="GO" id="GO:0007017">
    <property type="term" value="P:microtubule-based process"/>
    <property type="evidence" value="ECO:0007669"/>
    <property type="project" value="UniProtKB-ARBA"/>
</dbReference>
<evidence type="ECO:0000259" key="15">
    <source>
        <dbReference type="PROSITE" id="PS50076"/>
    </source>
</evidence>
<dbReference type="GO" id="GO:0005829">
    <property type="term" value="C:cytosol"/>
    <property type="evidence" value="ECO:0007669"/>
    <property type="project" value="TreeGrafter"/>
</dbReference>
<comment type="subcellular location">
    <subcellularLocation>
        <location evidence="1">Cell projection</location>
        <location evidence="1">Cilium</location>
        <location evidence="1">Flagellum</location>
    </subcellularLocation>
</comment>
<keyword evidence="17" id="KW-1185">Reference proteome</keyword>
<feature type="region of interest" description="Disordered" evidence="14">
    <location>
        <begin position="68"/>
        <end position="93"/>
    </location>
</feature>
<dbReference type="InterPro" id="IPR001623">
    <property type="entry name" value="DnaJ_domain"/>
</dbReference>
<dbReference type="Gene3D" id="1.10.287.110">
    <property type="entry name" value="DnaJ domain"/>
    <property type="match status" value="1"/>
</dbReference>
<dbReference type="PROSITE" id="PS50076">
    <property type="entry name" value="DNAJ_2"/>
    <property type="match status" value="1"/>
</dbReference>
<keyword evidence="4" id="KW-0969">Cilium</keyword>
<dbReference type="Gene3D" id="2.60.260.20">
    <property type="entry name" value="Urease metallochaperone UreE, N-terminal domain"/>
    <property type="match status" value="2"/>
</dbReference>
<dbReference type="FunFam" id="2.60.260.20:FF:000002">
    <property type="entry name" value="Dnaj homolog subfamily b member"/>
    <property type="match status" value="1"/>
</dbReference>
<evidence type="ECO:0000256" key="5">
    <source>
        <dbReference type="ARBA" id="ARBA00023186"/>
    </source>
</evidence>
<organism evidence="16 17">
    <name type="scientific">Patella caerulea</name>
    <name type="common">Rayed Mediterranean limpet</name>
    <dbReference type="NCBI Taxonomy" id="87958"/>
    <lineage>
        <taxon>Eukaryota</taxon>
        <taxon>Metazoa</taxon>
        <taxon>Spiralia</taxon>
        <taxon>Lophotrochozoa</taxon>
        <taxon>Mollusca</taxon>
        <taxon>Gastropoda</taxon>
        <taxon>Patellogastropoda</taxon>
        <taxon>Patelloidea</taxon>
        <taxon>Patellidae</taxon>
        <taxon>Patella</taxon>
    </lineage>
</organism>